<dbReference type="Proteomes" id="UP001149090">
    <property type="component" value="Unassembled WGS sequence"/>
</dbReference>
<dbReference type="Gene3D" id="3.90.70.10">
    <property type="entry name" value="Cysteine proteinases"/>
    <property type="match status" value="1"/>
</dbReference>
<sequence>MYNVKEPNTIILFGFKTDFGGGKSSGFGLIYDDIDTVKKFEPKHRLIPLNLKKKPALNRKQRKERKNKAKKFRGIRKYVGQKRQHKKIRKMNRKKFIKLKKLKHEEKVKLENEKKEPLKLEEKRYLISKSWYDKWEQFLEKSYSQKKLNPGEIDNSNLIQNNKLKRSLNENLEYVIVNENLWKHFESTFSGGPEIIRNVIKNSNTNQLEVEVYPLVVEVKFEDQIKSFEMSKEKKVSDLKEIVAEHFKVNPDEYEFSSYYEKIQENTQLNQLLKEERLELKPKTKQRDNFSTDYTLSTLNLDMAYQPNFDHLNTGQTNFMNPELSFLGNSNNFESLTSEINSEINSYSLTNTTIPTFETQISIVRKPTKGFGLVGLVNIGNSCYMNSGLQCLLNIEILKDHFLTGKYKSEINKNNPIGTSGEVTDALVKIYQKSWDAEESEIVPENFKKTFGKFSSQFANNSQQDCQEFLSVLLDKVHEDLNRVKIKPQTERVEGFGKKDQEVADLSWVFYIQRNDSIISDHFIGQFKSKIYCPKCKSTSITFDPLMFLSLPLPSDANDIYYFFQIQFFYQDPDKFSDTYLVTSKKHLGLQGIFENLSTQSRIDEKHILLTQVENGKITKTIKSSDNLRFLNHKELLFAFEVKKEVQIEPDNPYSYYYGDDDNLNQNANNNSNSKKQIEYSNVQVCHKKLCRASEYFADMIDEKLFGVPMVISFEEGKKFNSQQIYDYILKYMKKFLTDELIKSAKEMISQKNKKTPKKTQTDNYTSWNTDSLGIYSSNYSFTDNYNDVYSLNSQESDEIYSKWKFKKNVLEPYFKIEVIFRNSHNINLSDSTSNMKIGKQMQIMIKWNPNLTETVLSDSRLRFSIITKECEDYQKKIQEENSIYFSLYSTHKPSITIDQCFDKLLAEEKLGKTDMWYCPKCKDFIQAI</sequence>
<dbReference type="EMBL" id="JAPDFW010000079">
    <property type="protein sequence ID" value="KAJ5072808.1"/>
    <property type="molecule type" value="Genomic_DNA"/>
</dbReference>
<gene>
    <name evidence="6" type="ORF">M0811_09254</name>
</gene>
<evidence type="ECO:0000256" key="2">
    <source>
        <dbReference type="ARBA" id="ARBA00022980"/>
    </source>
</evidence>
<dbReference type="InterPro" id="IPR012678">
    <property type="entry name" value="Ribosomal_uL23/eL15/eS24_sf"/>
</dbReference>
<dbReference type="Pfam" id="PF00443">
    <property type="entry name" value="UCH"/>
    <property type="match status" value="1"/>
</dbReference>
<evidence type="ECO:0000313" key="7">
    <source>
        <dbReference type="Proteomes" id="UP001149090"/>
    </source>
</evidence>
<feature type="domain" description="USP" evidence="4">
    <location>
        <begin position="374"/>
        <end position="735"/>
    </location>
</feature>
<dbReference type="InterPro" id="IPR006615">
    <property type="entry name" value="Pept_C19_DUSP"/>
</dbReference>
<dbReference type="Gene3D" id="3.30.2230.10">
    <property type="entry name" value="DUSP-like"/>
    <property type="match status" value="1"/>
</dbReference>
<dbReference type="AlphaFoldDB" id="A0A9Q0RAT7"/>
<comment type="similarity">
    <text evidence="1">Belongs to the eukaryotic ribosomal protein eS24 family.</text>
</comment>
<dbReference type="PANTHER" id="PTHR21646:SF46">
    <property type="entry name" value="UBIQUITIN CARBOXYL-TERMINAL HYDROLASE"/>
    <property type="match status" value="1"/>
</dbReference>
<dbReference type="Pfam" id="PF06337">
    <property type="entry name" value="DUSP"/>
    <property type="match status" value="1"/>
</dbReference>
<evidence type="ECO:0000313" key="6">
    <source>
        <dbReference type="EMBL" id="KAJ5072808.1"/>
    </source>
</evidence>
<dbReference type="SUPFAM" id="SSF54001">
    <property type="entry name" value="Cysteine proteinases"/>
    <property type="match status" value="1"/>
</dbReference>
<proteinExistence type="inferred from homology"/>
<evidence type="ECO:0000256" key="3">
    <source>
        <dbReference type="ARBA" id="ARBA00023274"/>
    </source>
</evidence>
<dbReference type="InterPro" id="IPR028889">
    <property type="entry name" value="USP"/>
</dbReference>
<dbReference type="GO" id="GO:0016579">
    <property type="term" value="P:protein deubiquitination"/>
    <property type="evidence" value="ECO:0007669"/>
    <property type="project" value="InterPro"/>
</dbReference>
<protein>
    <submittedName>
        <fullName evidence="6">Ubiquitin carboxyl-terminal hydrolase 10-related</fullName>
    </submittedName>
</protein>
<dbReference type="PROSITE" id="PS00972">
    <property type="entry name" value="USP_1"/>
    <property type="match status" value="1"/>
</dbReference>
<dbReference type="InterPro" id="IPR001394">
    <property type="entry name" value="Peptidase_C19_UCH"/>
</dbReference>
<dbReference type="InterPro" id="IPR050185">
    <property type="entry name" value="Ub_carboxyl-term_hydrolase"/>
</dbReference>
<dbReference type="PANTHER" id="PTHR21646">
    <property type="entry name" value="UBIQUITIN CARBOXYL-TERMINAL HYDROLASE"/>
    <property type="match status" value="1"/>
</dbReference>
<evidence type="ECO:0000259" key="4">
    <source>
        <dbReference type="PROSITE" id="PS50235"/>
    </source>
</evidence>
<evidence type="ECO:0000259" key="5">
    <source>
        <dbReference type="PROSITE" id="PS51283"/>
    </source>
</evidence>
<dbReference type="GO" id="GO:0006412">
    <property type="term" value="P:translation"/>
    <property type="evidence" value="ECO:0007669"/>
    <property type="project" value="InterPro"/>
</dbReference>
<accession>A0A9Q0RAT7</accession>
<dbReference type="InterPro" id="IPR038765">
    <property type="entry name" value="Papain-like_cys_pep_sf"/>
</dbReference>
<dbReference type="Gene3D" id="3.30.70.3370">
    <property type="match status" value="1"/>
</dbReference>
<dbReference type="PROSITE" id="PS50235">
    <property type="entry name" value="USP_3"/>
    <property type="match status" value="1"/>
</dbReference>
<evidence type="ECO:0000256" key="1">
    <source>
        <dbReference type="ARBA" id="ARBA00009680"/>
    </source>
</evidence>
<feature type="domain" description="DUSP" evidence="5">
    <location>
        <begin position="101"/>
        <end position="200"/>
    </location>
</feature>
<dbReference type="SUPFAM" id="SSF54189">
    <property type="entry name" value="Ribosomal proteins S24e, L23 and L15e"/>
    <property type="match status" value="1"/>
</dbReference>
<dbReference type="PROSITE" id="PS51283">
    <property type="entry name" value="DUSP"/>
    <property type="match status" value="1"/>
</dbReference>
<keyword evidence="6" id="KW-0378">Hydrolase</keyword>
<dbReference type="InterPro" id="IPR053709">
    <property type="entry name" value="eRP_eS24_sf"/>
</dbReference>
<dbReference type="GO" id="GO:0003735">
    <property type="term" value="F:structural constituent of ribosome"/>
    <property type="evidence" value="ECO:0007669"/>
    <property type="project" value="InterPro"/>
</dbReference>
<dbReference type="SMART" id="SM00695">
    <property type="entry name" value="DUSP"/>
    <property type="match status" value="1"/>
</dbReference>
<dbReference type="Pfam" id="PF01282">
    <property type="entry name" value="Ribosomal_S24e"/>
    <property type="match status" value="1"/>
</dbReference>
<dbReference type="GO" id="GO:0004843">
    <property type="term" value="F:cysteine-type deubiquitinase activity"/>
    <property type="evidence" value="ECO:0007669"/>
    <property type="project" value="InterPro"/>
</dbReference>
<dbReference type="InterPro" id="IPR035927">
    <property type="entry name" value="DUSP-like_sf"/>
</dbReference>
<dbReference type="InterPro" id="IPR001976">
    <property type="entry name" value="Ribosomal_eS24"/>
</dbReference>
<dbReference type="GO" id="GO:0005840">
    <property type="term" value="C:ribosome"/>
    <property type="evidence" value="ECO:0007669"/>
    <property type="project" value="UniProtKB-KW"/>
</dbReference>
<keyword evidence="7" id="KW-1185">Reference proteome</keyword>
<dbReference type="InterPro" id="IPR018098">
    <property type="entry name" value="Ribosomal_eS24_CS"/>
</dbReference>
<reference evidence="6" key="1">
    <citation type="submission" date="2022-10" db="EMBL/GenBank/DDBJ databases">
        <title>Novel sulphate-reducing endosymbionts in the free-living metamonad Anaeramoeba.</title>
        <authorList>
            <person name="Jerlstrom-Hultqvist J."/>
            <person name="Cepicka I."/>
            <person name="Gallot-Lavallee L."/>
            <person name="Salas-Leiva D."/>
            <person name="Curtis B.A."/>
            <person name="Zahonova K."/>
            <person name="Pipaliya S."/>
            <person name="Dacks J."/>
            <person name="Roger A.J."/>
        </authorList>
    </citation>
    <scope>NUCLEOTIDE SEQUENCE</scope>
    <source>
        <strain evidence="6">BMAN</strain>
    </source>
</reference>
<comment type="caution">
    <text evidence="6">The sequence shown here is derived from an EMBL/GenBank/DDBJ whole genome shotgun (WGS) entry which is preliminary data.</text>
</comment>
<dbReference type="OrthoDB" id="265776at2759"/>
<dbReference type="InterPro" id="IPR018200">
    <property type="entry name" value="USP_CS"/>
</dbReference>
<keyword evidence="3" id="KW-0687">Ribonucleoprotein</keyword>
<name>A0A9Q0RAT7_ANAIG</name>
<keyword evidence="2" id="KW-0689">Ribosomal protein</keyword>
<dbReference type="GO" id="GO:1990904">
    <property type="term" value="C:ribonucleoprotein complex"/>
    <property type="evidence" value="ECO:0007669"/>
    <property type="project" value="UniProtKB-KW"/>
</dbReference>
<organism evidence="6 7">
    <name type="scientific">Anaeramoeba ignava</name>
    <name type="common">Anaerobic marine amoeba</name>
    <dbReference type="NCBI Taxonomy" id="1746090"/>
    <lineage>
        <taxon>Eukaryota</taxon>
        <taxon>Metamonada</taxon>
        <taxon>Anaeramoebidae</taxon>
        <taxon>Anaeramoeba</taxon>
    </lineage>
</organism>
<dbReference type="SUPFAM" id="SSF143791">
    <property type="entry name" value="DUSP-like"/>
    <property type="match status" value="1"/>
</dbReference>
<dbReference type="PROSITE" id="PS00529">
    <property type="entry name" value="RIBOSOMAL_S24E"/>
    <property type="match status" value="1"/>
</dbReference>